<name>A0AA90KBM3_9ACTN</name>
<evidence type="ECO:0000256" key="3">
    <source>
        <dbReference type="ARBA" id="ARBA00013252"/>
    </source>
</evidence>
<evidence type="ECO:0000256" key="5">
    <source>
        <dbReference type="ARBA" id="ARBA00023239"/>
    </source>
</evidence>
<dbReference type="Pfam" id="PF18029">
    <property type="entry name" value="Glyoxalase_6"/>
    <property type="match status" value="1"/>
</dbReference>
<dbReference type="Gene3D" id="3.10.180.10">
    <property type="entry name" value="2,3-Dihydroxybiphenyl 1,2-Dioxygenase, domain 1"/>
    <property type="match status" value="1"/>
</dbReference>
<feature type="domain" description="Glyoxalase-like" evidence="6">
    <location>
        <begin position="117"/>
        <end position="223"/>
    </location>
</feature>
<dbReference type="InterPro" id="IPR001533">
    <property type="entry name" value="Pterin_deHydtase"/>
</dbReference>
<reference evidence="7" key="1">
    <citation type="submission" date="2023-05" db="EMBL/GenBank/DDBJ databases">
        <title>Streptantibioticus silvisoli sp. nov., acidotolerant actinomycetes 1 from pine litter.</title>
        <authorList>
            <person name="Swiecimska M."/>
            <person name="Golinska P."/>
            <person name="Sangal V."/>
            <person name="Wachnowicz B."/>
            <person name="Goodfellow M."/>
        </authorList>
    </citation>
    <scope>NUCLEOTIDE SEQUENCE</scope>
    <source>
        <strain evidence="7">SL13</strain>
    </source>
</reference>
<dbReference type="InterPro" id="IPR029068">
    <property type="entry name" value="Glyas_Bleomycin-R_OHBP_Dase"/>
</dbReference>
<dbReference type="Pfam" id="PF01329">
    <property type="entry name" value="Pterin_4a"/>
    <property type="match status" value="1"/>
</dbReference>
<evidence type="ECO:0000259" key="6">
    <source>
        <dbReference type="Pfam" id="PF18029"/>
    </source>
</evidence>
<accession>A0AA90KBM3</accession>
<dbReference type="PANTHER" id="PTHR35908:SF1">
    <property type="entry name" value="CONSERVED PROTEIN"/>
    <property type="match status" value="1"/>
</dbReference>
<comment type="catalytic activity">
    <reaction evidence="1">
        <text>(4aS,6R)-4a-hydroxy-L-erythro-5,6,7,8-tetrahydrobiopterin = (6R)-L-erythro-6,7-dihydrobiopterin + H2O</text>
        <dbReference type="Rhea" id="RHEA:11920"/>
        <dbReference type="ChEBI" id="CHEBI:15377"/>
        <dbReference type="ChEBI" id="CHEBI:15642"/>
        <dbReference type="ChEBI" id="CHEBI:43120"/>
        <dbReference type="EC" id="4.2.1.96"/>
    </reaction>
</comment>
<protein>
    <recommendedName>
        <fullName evidence="4">Putative pterin-4-alpha-carbinolamine dehydratase</fullName>
        <ecNumber evidence="3">4.2.1.96</ecNumber>
    </recommendedName>
</protein>
<dbReference type="EC" id="4.2.1.96" evidence="3"/>
<dbReference type="InterPro" id="IPR041581">
    <property type="entry name" value="Glyoxalase_6"/>
</dbReference>
<organism evidence="7">
    <name type="scientific">Streptantibioticus silvisoli</name>
    <dbReference type="NCBI Taxonomy" id="2705255"/>
    <lineage>
        <taxon>Bacteria</taxon>
        <taxon>Bacillati</taxon>
        <taxon>Actinomycetota</taxon>
        <taxon>Actinomycetes</taxon>
        <taxon>Kitasatosporales</taxon>
        <taxon>Streptomycetaceae</taxon>
        <taxon>Streptantibioticus</taxon>
    </lineage>
</organism>
<sequence>MEETLSRRDASDAVSGLGWRYLLGTLRASVVVGSMARAVSVAAEAVAACGADADGHLRADLRADRVVLTLQTLDRAALTALDVDLARRISDTVRQAGLRTEPETGTGAARSVQQLEIAIDALDIAAIRPFWRAVTGYVAEPGADGPRDPLVDPVGQGPAIWFQQMDAPRPQRNRVHFDICVPHDEAPRRLAAALAAGGRLLDEEAAPAFWVLADAEGNEACVTTWQGRD</sequence>
<evidence type="ECO:0000256" key="2">
    <source>
        <dbReference type="ARBA" id="ARBA00006472"/>
    </source>
</evidence>
<gene>
    <name evidence="7" type="ORF">POF50_031720</name>
</gene>
<dbReference type="InterPro" id="IPR036428">
    <property type="entry name" value="PCD_sf"/>
</dbReference>
<evidence type="ECO:0000256" key="1">
    <source>
        <dbReference type="ARBA" id="ARBA00001554"/>
    </source>
</evidence>
<dbReference type="SUPFAM" id="SSF54593">
    <property type="entry name" value="Glyoxalase/Bleomycin resistance protein/Dihydroxybiphenyl dioxygenase"/>
    <property type="match status" value="1"/>
</dbReference>
<evidence type="ECO:0000256" key="4">
    <source>
        <dbReference type="ARBA" id="ARBA00021735"/>
    </source>
</evidence>
<evidence type="ECO:0000313" key="7">
    <source>
        <dbReference type="EMBL" id="MDI5973858.1"/>
    </source>
</evidence>
<keyword evidence="5" id="KW-0456">Lyase</keyword>
<dbReference type="AlphaFoldDB" id="A0AA90KBM3"/>
<dbReference type="GO" id="GO:0008124">
    <property type="term" value="F:4-alpha-hydroxytetrahydrobiopterin dehydratase activity"/>
    <property type="evidence" value="ECO:0007669"/>
    <property type="project" value="UniProtKB-EC"/>
</dbReference>
<proteinExistence type="inferred from homology"/>
<dbReference type="PANTHER" id="PTHR35908">
    <property type="entry name" value="HYPOTHETICAL FUSION PROTEIN"/>
    <property type="match status" value="1"/>
</dbReference>
<dbReference type="EMBL" id="JABXJJ020000053">
    <property type="protein sequence ID" value="MDI5973858.1"/>
    <property type="molecule type" value="Genomic_DNA"/>
</dbReference>
<dbReference type="SUPFAM" id="SSF55248">
    <property type="entry name" value="PCD-like"/>
    <property type="match status" value="1"/>
</dbReference>
<comment type="similarity">
    <text evidence="2">Belongs to the pterin-4-alpha-carbinolamine dehydratase family.</text>
</comment>
<comment type="caution">
    <text evidence="7">The sequence shown here is derived from an EMBL/GenBank/DDBJ whole genome shotgun (WGS) entry which is preliminary data.</text>
</comment>
<dbReference type="RefSeq" id="WP_271317181.1">
    <property type="nucleotide sequence ID" value="NZ_JABXJJ020000053.1"/>
</dbReference>
<dbReference type="GO" id="GO:0006729">
    <property type="term" value="P:tetrahydrobiopterin biosynthetic process"/>
    <property type="evidence" value="ECO:0007669"/>
    <property type="project" value="InterPro"/>
</dbReference>